<keyword evidence="7 10" id="KW-0863">Zinc-finger</keyword>
<dbReference type="InterPro" id="IPR036855">
    <property type="entry name" value="Znf_CCCH_sf"/>
</dbReference>
<dbReference type="PROSITE" id="PS50089">
    <property type="entry name" value="ZF_RING_2"/>
    <property type="match status" value="1"/>
</dbReference>
<comment type="catalytic activity">
    <reaction evidence="1">
        <text>S-ubiquitinyl-[E2 ubiquitin-conjugating enzyme]-L-cysteine + [acceptor protein]-L-lysine = [E2 ubiquitin-conjugating enzyme]-L-cysteine + N(6)-ubiquitinyl-[acceptor protein]-L-lysine.</text>
        <dbReference type="EC" id="2.3.2.27"/>
    </reaction>
</comment>
<feature type="domain" description="RING-type" evidence="12">
    <location>
        <begin position="193"/>
        <end position="247"/>
    </location>
</feature>
<evidence type="ECO:0000256" key="5">
    <source>
        <dbReference type="ARBA" id="ARBA00022723"/>
    </source>
</evidence>
<keyword evidence="8" id="KW-0833">Ubl conjugation pathway</keyword>
<dbReference type="Pfam" id="PF00642">
    <property type="entry name" value="zf-CCCH"/>
    <property type="match status" value="1"/>
</dbReference>
<dbReference type="PROSITE" id="PS50103">
    <property type="entry name" value="ZF_C3H1"/>
    <property type="match status" value="3"/>
</dbReference>
<evidence type="ECO:0000259" key="12">
    <source>
        <dbReference type="PROSITE" id="PS50089"/>
    </source>
</evidence>
<dbReference type="EMBL" id="JAHHUM010001199">
    <property type="protein sequence ID" value="KAK5613619.1"/>
    <property type="molecule type" value="Genomic_DNA"/>
</dbReference>
<keyword evidence="5 10" id="KW-0479">Metal-binding</keyword>
<gene>
    <name evidence="14" type="ORF">CRENBAI_018804</name>
</gene>
<keyword evidence="4" id="KW-0808">Transferase</keyword>
<feature type="zinc finger region" description="C3H1-type" evidence="10">
    <location>
        <begin position="4"/>
        <end position="31"/>
    </location>
</feature>
<feature type="zinc finger region" description="C3H1-type" evidence="10">
    <location>
        <begin position="33"/>
        <end position="60"/>
    </location>
</feature>
<dbReference type="GO" id="GO:0061630">
    <property type="term" value="F:ubiquitin protein ligase activity"/>
    <property type="evidence" value="ECO:0007669"/>
    <property type="project" value="UniProtKB-EC"/>
</dbReference>
<organism evidence="14 15">
    <name type="scientific">Crenichthys baileyi</name>
    <name type="common">White River springfish</name>
    <dbReference type="NCBI Taxonomy" id="28760"/>
    <lineage>
        <taxon>Eukaryota</taxon>
        <taxon>Metazoa</taxon>
        <taxon>Chordata</taxon>
        <taxon>Craniata</taxon>
        <taxon>Vertebrata</taxon>
        <taxon>Euteleostomi</taxon>
        <taxon>Actinopterygii</taxon>
        <taxon>Neopterygii</taxon>
        <taxon>Teleostei</taxon>
        <taxon>Neoteleostei</taxon>
        <taxon>Acanthomorphata</taxon>
        <taxon>Ovalentaria</taxon>
        <taxon>Atherinomorphae</taxon>
        <taxon>Cyprinodontiformes</taxon>
        <taxon>Goodeidae</taxon>
        <taxon>Crenichthys</taxon>
    </lineage>
</organism>
<dbReference type="AlphaFoldDB" id="A0AAV9RX07"/>
<proteinExistence type="predicted"/>
<evidence type="ECO:0000256" key="10">
    <source>
        <dbReference type="PROSITE-ProRule" id="PRU00723"/>
    </source>
</evidence>
<evidence type="ECO:0000259" key="13">
    <source>
        <dbReference type="PROSITE" id="PS50103"/>
    </source>
</evidence>
<name>A0AAV9RX07_9TELE</name>
<keyword evidence="6" id="KW-0677">Repeat</keyword>
<evidence type="ECO:0000313" key="14">
    <source>
        <dbReference type="EMBL" id="KAK5613619.1"/>
    </source>
</evidence>
<dbReference type="Proteomes" id="UP001311232">
    <property type="component" value="Unassembled WGS sequence"/>
</dbReference>
<dbReference type="Gene3D" id="4.10.1000.10">
    <property type="entry name" value="Zinc finger, CCCH-type"/>
    <property type="match status" value="1"/>
</dbReference>
<dbReference type="GO" id="GO:0008270">
    <property type="term" value="F:zinc ion binding"/>
    <property type="evidence" value="ECO:0007669"/>
    <property type="project" value="UniProtKB-KW"/>
</dbReference>
<comment type="pathway">
    <text evidence="2">Protein modification; protein ubiquitination.</text>
</comment>
<feature type="compositionally biased region" description="Low complexity" evidence="11">
    <location>
        <begin position="71"/>
        <end position="83"/>
    </location>
</feature>
<dbReference type="InterPro" id="IPR013083">
    <property type="entry name" value="Znf_RING/FYVE/PHD"/>
</dbReference>
<keyword evidence="15" id="KW-1185">Reference proteome</keyword>
<evidence type="ECO:0000256" key="1">
    <source>
        <dbReference type="ARBA" id="ARBA00000900"/>
    </source>
</evidence>
<dbReference type="SUPFAM" id="SSF57850">
    <property type="entry name" value="RING/U-box"/>
    <property type="match status" value="1"/>
</dbReference>
<feature type="domain" description="C3H1-type" evidence="13">
    <location>
        <begin position="33"/>
        <end position="60"/>
    </location>
</feature>
<dbReference type="Gene3D" id="3.30.40.10">
    <property type="entry name" value="Zinc/RING finger domain, C3HC4 (zinc finger)"/>
    <property type="match status" value="1"/>
</dbReference>
<dbReference type="SUPFAM" id="SSF90229">
    <property type="entry name" value="CCCH zinc finger"/>
    <property type="match status" value="1"/>
</dbReference>
<evidence type="ECO:0000256" key="9">
    <source>
        <dbReference type="ARBA" id="ARBA00022833"/>
    </source>
</evidence>
<evidence type="ECO:0000256" key="4">
    <source>
        <dbReference type="ARBA" id="ARBA00022679"/>
    </source>
</evidence>
<feature type="zinc finger region" description="C3H1-type" evidence="10">
    <location>
        <begin position="275"/>
        <end position="303"/>
    </location>
</feature>
<dbReference type="GO" id="GO:0000209">
    <property type="term" value="P:protein polyubiquitination"/>
    <property type="evidence" value="ECO:0007669"/>
    <property type="project" value="InterPro"/>
</dbReference>
<evidence type="ECO:0000313" key="15">
    <source>
        <dbReference type="Proteomes" id="UP001311232"/>
    </source>
</evidence>
<evidence type="ECO:0000256" key="11">
    <source>
        <dbReference type="SAM" id="MobiDB-lite"/>
    </source>
</evidence>
<dbReference type="InterPro" id="IPR017907">
    <property type="entry name" value="Znf_RING_CS"/>
</dbReference>
<feature type="domain" description="C3H1-type" evidence="13">
    <location>
        <begin position="275"/>
        <end position="303"/>
    </location>
</feature>
<dbReference type="FunFam" id="3.30.40.10:FF:000117">
    <property type="entry name" value="Probable E3 ubiquitin-protein ligase makorin-1"/>
    <property type="match status" value="1"/>
</dbReference>
<evidence type="ECO:0000256" key="2">
    <source>
        <dbReference type="ARBA" id="ARBA00004906"/>
    </source>
</evidence>
<sequence>MDSARSGNICRRFINGSCRFGLRCKYRHEITPIPASQICRYFQKGGCWYGERCRFFHILLPQVGPAFSGRRGSVPAASSSVAHPPERRGSEPALWRATFPSRQKCSGSQSAVYALNPQQDTRNLPEYIVEEQSQENYVESARSSGIAQASAWQGTHEGPSRSETREVGATAACNKKSGEEETLAFLQSKNVVCGICMEKVYEKENQRDRVFGILPNCNHPFCFECITTWRKTRDIAPDVVRTCPQCRVRSAFYVPNKYWVEGQEKENVIGAFKKRFSKKRCHYLDTYRCCPFKEECLYRHGSDSDHTAFSYISDDIEDEGLTELLGFFMNTNLLDGEDQKEDLLFFLYEDIGF</sequence>
<comment type="caution">
    <text evidence="14">The sequence shown here is derived from an EMBL/GenBank/DDBJ whole genome shotgun (WGS) entry which is preliminary data.</text>
</comment>
<keyword evidence="9 10" id="KW-0862">Zinc</keyword>
<evidence type="ECO:0000256" key="7">
    <source>
        <dbReference type="ARBA" id="ARBA00022771"/>
    </source>
</evidence>
<dbReference type="SMART" id="SM00184">
    <property type="entry name" value="RING"/>
    <property type="match status" value="1"/>
</dbReference>
<dbReference type="InterPro" id="IPR045072">
    <property type="entry name" value="MKRN-like"/>
</dbReference>
<evidence type="ECO:0000256" key="6">
    <source>
        <dbReference type="ARBA" id="ARBA00022737"/>
    </source>
</evidence>
<dbReference type="InterPro" id="IPR001841">
    <property type="entry name" value="Znf_RING"/>
</dbReference>
<dbReference type="Pfam" id="PF13639">
    <property type="entry name" value="zf-RING_2"/>
    <property type="match status" value="1"/>
</dbReference>
<evidence type="ECO:0000256" key="3">
    <source>
        <dbReference type="ARBA" id="ARBA00012483"/>
    </source>
</evidence>
<dbReference type="InterPro" id="IPR000571">
    <property type="entry name" value="Znf_CCCH"/>
</dbReference>
<dbReference type="PANTHER" id="PTHR11224">
    <property type="entry name" value="MAKORIN-RELATED"/>
    <property type="match status" value="1"/>
</dbReference>
<dbReference type="PROSITE" id="PS00518">
    <property type="entry name" value="ZF_RING_1"/>
    <property type="match status" value="1"/>
</dbReference>
<evidence type="ECO:0000256" key="8">
    <source>
        <dbReference type="ARBA" id="ARBA00022786"/>
    </source>
</evidence>
<feature type="domain" description="C3H1-type" evidence="13">
    <location>
        <begin position="4"/>
        <end position="31"/>
    </location>
</feature>
<protein>
    <recommendedName>
        <fullName evidence="3">RING-type E3 ubiquitin transferase</fullName>
        <ecNumber evidence="3">2.3.2.27</ecNumber>
    </recommendedName>
</protein>
<accession>A0AAV9RX07</accession>
<dbReference type="PANTHER" id="PTHR11224:SF39">
    <property type="entry name" value="RING-TYPE E3 UBIQUITIN TRANSFERASE"/>
    <property type="match status" value="1"/>
</dbReference>
<reference evidence="14 15" key="1">
    <citation type="submission" date="2021-06" db="EMBL/GenBank/DDBJ databases">
        <authorList>
            <person name="Palmer J.M."/>
        </authorList>
    </citation>
    <scope>NUCLEOTIDE SEQUENCE [LARGE SCALE GENOMIC DNA]</scope>
    <source>
        <strain evidence="14 15">MEX-2019</strain>
        <tissue evidence="14">Muscle</tissue>
    </source>
</reference>
<dbReference type="SMART" id="SM00356">
    <property type="entry name" value="ZnF_C3H1"/>
    <property type="match status" value="2"/>
</dbReference>
<dbReference type="EC" id="2.3.2.27" evidence="3"/>
<feature type="region of interest" description="Disordered" evidence="11">
    <location>
        <begin position="71"/>
        <end position="93"/>
    </location>
</feature>